<reference evidence="1" key="2">
    <citation type="submission" date="2022-06" db="EMBL/GenBank/DDBJ databases">
        <title>Xiashengella guii gen. nov. sp. nov., a bacterium isolated form anaerobic digestion tank.</title>
        <authorList>
            <person name="Huang H."/>
        </authorList>
    </citation>
    <scope>NUCLEOTIDE SEQUENCE</scope>
    <source>
        <strain evidence="1">Ai-910</strain>
    </source>
</reference>
<evidence type="ECO:0000313" key="1">
    <source>
        <dbReference type="EMBL" id="URW79664.1"/>
    </source>
</evidence>
<dbReference type="Gene3D" id="3.20.20.370">
    <property type="entry name" value="Glycoside hydrolase/deacetylase"/>
    <property type="match status" value="1"/>
</dbReference>
<gene>
    <name evidence="1" type="ORF">M9189_12480</name>
</gene>
<protein>
    <submittedName>
        <fullName evidence="1">Uncharacterized protein</fullName>
    </submittedName>
</protein>
<name>A0A9J6ZQY4_9BACT</name>
<accession>A0A9J6ZQY4</accession>
<dbReference type="AlphaFoldDB" id="A0A9J6ZQY4"/>
<keyword evidence="2" id="KW-1185">Reference proteome</keyword>
<evidence type="ECO:0000313" key="2">
    <source>
        <dbReference type="Proteomes" id="UP001056426"/>
    </source>
</evidence>
<dbReference type="KEGG" id="alkq:M9189_12480"/>
<organism evidence="1 2">
    <name type="scientific">Xiashengella succiniciproducens</name>
    <dbReference type="NCBI Taxonomy" id="2949635"/>
    <lineage>
        <taxon>Bacteria</taxon>
        <taxon>Pseudomonadati</taxon>
        <taxon>Bacteroidota</taxon>
        <taxon>Bacteroidia</taxon>
        <taxon>Marinilabiliales</taxon>
        <taxon>Marinilabiliaceae</taxon>
        <taxon>Xiashengella</taxon>
    </lineage>
</organism>
<reference evidence="1" key="1">
    <citation type="submission" date="2022-05" db="EMBL/GenBank/DDBJ databases">
        <authorList>
            <person name="Sun X."/>
        </authorList>
    </citation>
    <scope>NUCLEOTIDE SEQUENCE</scope>
    <source>
        <strain evidence="1">Ai-910</strain>
    </source>
</reference>
<sequence>MKPLLLSVDYELFFGDDAGTVENCMIRPLNHLMEILEPSGSKMTVFIDVMHYYRLKELEREVPDLRFDRELIDKQVSVLLKRGHDIQMNIHPHWLDARWENNKWHFSYNRFTIHRLWDEEDETDINTITGCITQCRILLEEIARKTIPDYKVRVFRAGGYRVEPFGKIAAALKQNGIKVDSSAAYGMESYSPEFYFDYRKMPAGIHYRFDSSVLKESKDGYFWELPKGTVKVPFYRRAQFYILWNFVHTNKGTYGDGKRLGFLKKEQSGHLWSKLGSRYYMFSAEGTDAIRWRYLYTNSRPYSQVVINLKNMSPFAMEVVKDSLNKEEIFFVSLLDRIKELGVYNDL</sequence>
<dbReference type="Proteomes" id="UP001056426">
    <property type="component" value="Chromosome"/>
</dbReference>
<dbReference type="RefSeq" id="WP_250723688.1">
    <property type="nucleotide sequence ID" value="NZ_CP098400.1"/>
</dbReference>
<dbReference type="EMBL" id="CP098400">
    <property type="protein sequence ID" value="URW79664.1"/>
    <property type="molecule type" value="Genomic_DNA"/>
</dbReference>
<proteinExistence type="predicted"/>